<proteinExistence type="predicted"/>
<dbReference type="OrthoDB" id="9788021at2"/>
<dbReference type="AlphaFoldDB" id="A0A1I4RDK6"/>
<accession>A0A1I4RDK6</accession>
<keyword evidence="2" id="KW-1185">Reference proteome</keyword>
<dbReference type="EMBL" id="FOUU01000001">
    <property type="protein sequence ID" value="SFM50126.1"/>
    <property type="molecule type" value="Genomic_DNA"/>
</dbReference>
<gene>
    <name evidence="1" type="ORF">SAMN05660836_00552</name>
</gene>
<dbReference type="STRING" id="39841.SAMN05660836_00552"/>
<name>A0A1I4RDK6_9BACT</name>
<reference evidence="1 2" key="1">
    <citation type="submission" date="2016-10" db="EMBL/GenBank/DDBJ databases">
        <authorList>
            <person name="de Groot N.N."/>
        </authorList>
    </citation>
    <scope>NUCLEOTIDE SEQUENCE [LARGE SCALE GENOMIC DNA]</scope>
    <source>
        <strain evidence="1 2">DSM 9990</strain>
    </source>
</reference>
<protein>
    <submittedName>
        <fullName evidence="1">Uncharacterized protein</fullName>
    </submittedName>
</protein>
<dbReference type="Proteomes" id="UP000199611">
    <property type="component" value="Unassembled WGS sequence"/>
</dbReference>
<evidence type="ECO:0000313" key="2">
    <source>
        <dbReference type="Proteomes" id="UP000199611"/>
    </source>
</evidence>
<sequence>MCFHQKVRCVCGKEEAYIFHKDNILPEEVVIEVFCPECSNRAEWNPEEMIRDGGWIIHYDMEIAEYFFKQKKISYRLTPEFIFDKEYCSWYGLSPHDIEENRRLSEEIAGIKHASLRDYYEAFRKRRIERVKELQKQGFRKAMDPH</sequence>
<dbReference type="RefSeq" id="WP_093393291.1">
    <property type="nucleotide sequence ID" value="NZ_FOUU01000001.1"/>
</dbReference>
<evidence type="ECO:0000313" key="1">
    <source>
        <dbReference type="EMBL" id="SFM50126.1"/>
    </source>
</evidence>
<organism evidence="1 2">
    <name type="scientific">Thermodesulforhabdus norvegica</name>
    <dbReference type="NCBI Taxonomy" id="39841"/>
    <lineage>
        <taxon>Bacteria</taxon>
        <taxon>Pseudomonadati</taxon>
        <taxon>Thermodesulfobacteriota</taxon>
        <taxon>Syntrophobacteria</taxon>
        <taxon>Syntrophobacterales</taxon>
        <taxon>Thermodesulforhabdaceae</taxon>
        <taxon>Thermodesulforhabdus</taxon>
    </lineage>
</organism>